<evidence type="ECO:0000313" key="1">
    <source>
        <dbReference type="Proteomes" id="UP000095286"/>
    </source>
</evidence>
<accession>A0AC35TTT4</accession>
<organism evidence="1 2">
    <name type="scientific">Rhabditophanes sp. KR3021</name>
    <dbReference type="NCBI Taxonomy" id="114890"/>
    <lineage>
        <taxon>Eukaryota</taxon>
        <taxon>Metazoa</taxon>
        <taxon>Ecdysozoa</taxon>
        <taxon>Nematoda</taxon>
        <taxon>Chromadorea</taxon>
        <taxon>Rhabditida</taxon>
        <taxon>Tylenchina</taxon>
        <taxon>Panagrolaimomorpha</taxon>
        <taxon>Strongyloidoidea</taxon>
        <taxon>Alloionematidae</taxon>
        <taxon>Rhabditophanes</taxon>
    </lineage>
</organism>
<evidence type="ECO:0000313" key="2">
    <source>
        <dbReference type="WBParaSite" id="RSKR_0000411500.1"/>
    </source>
</evidence>
<sequence>MSGRNLTGNASLKSVGIRVATLKPDMKQCILKFNSGTNSEVSDIFTRPGSVINFDREDNRVQSKYEMEQMPEFGAGSEYGRAEREEARRKKLGRRARNFNLDNQAWNLRVDRKEKVDGKEVVKTKKFKTIKEGSTNTHCDYWIFVKHGDEFLATCVDDFYQVMPAIPYRTLDAEEAELQFLNRDKMINKFAFKAQLSKQNEDNEGDEKIVKEKHGLVIKDEASDASEDGEDEDTPGTSTDRTKKKKKKFDADVERKKDKRVKVQYSDEVAKYDSEDGDDEGREYDYMSDSGSDTDKEDVPDTDKIEGALVGVAEEYEGKDGENESDSDEENEEDKEKPAKKEDGDSDSEKATNGKKRKQEVKEDSSNDDSDYDEEDMDAYFDKGLKRGNTSSLNGGSEAKKSKIEIKSPVSVGEDAITEEALRNILRNRECHTKELVNHFKSTMGLNIEKRDVVTKMSKIMKEMPLIKRRETVKGKEVVFFRLKD</sequence>
<dbReference type="Proteomes" id="UP000095286">
    <property type="component" value="Unplaced"/>
</dbReference>
<proteinExistence type="predicted"/>
<dbReference type="WBParaSite" id="RSKR_0000411500.1">
    <property type="protein sequence ID" value="RSKR_0000411500.1"/>
    <property type="gene ID" value="RSKR_0000411500"/>
</dbReference>
<name>A0AC35TTT4_9BILA</name>
<protein>
    <submittedName>
        <fullName evidence="2">Transcription initiation factor IIF subunit alpha</fullName>
    </submittedName>
</protein>
<reference evidence="2" key="1">
    <citation type="submission" date="2016-11" db="UniProtKB">
        <authorList>
            <consortium name="WormBaseParasite"/>
        </authorList>
    </citation>
    <scope>IDENTIFICATION</scope>
    <source>
        <strain evidence="2">KR3021</strain>
    </source>
</reference>